<feature type="transmembrane region" description="Helical" evidence="6">
    <location>
        <begin position="81"/>
        <end position="100"/>
    </location>
</feature>
<dbReference type="Pfam" id="PF00528">
    <property type="entry name" value="BPD_transp_1"/>
    <property type="match status" value="1"/>
</dbReference>
<comment type="caution">
    <text evidence="8">The sequence shown here is derived from an EMBL/GenBank/DDBJ whole genome shotgun (WGS) entry which is preliminary data.</text>
</comment>
<feature type="transmembrane region" description="Helical" evidence="6">
    <location>
        <begin position="234"/>
        <end position="258"/>
    </location>
</feature>
<keyword evidence="9" id="KW-1185">Reference proteome</keyword>
<feature type="domain" description="ABC transmembrane type-1" evidence="7">
    <location>
        <begin position="75"/>
        <end position="258"/>
    </location>
</feature>
<feature type="transmembrane region" description="Helical" evidence="6">
    <location>
        <begin position="140"/>
        <end position="157"/>
    </location>
</feature>
<dbReference type="InterPro" id="IPR035906">
    <property type="entry name" value="MetI-like_sf"/>
</dbReference>
<dbReference type="PROSITE" id="PS50928">
    <property type="entry name" value="ABC_TM1"/>
    <property type="match status" value="1"/>
</dbReference>
<dbReference type="CDD" id="cd06261">
    <property type="entry name" value="TM_PBP2"/>
    <property type="match status" value="1"/>
</dbReference>
<evidence type="ECO:0000256" key="5">
    <source>
        <dbReference type="ARBA" id="ARBA00023136"/>
    </source>
</evidence>
<reference evidence="8" key="1">
    <citation type="journal article" date="2014" name="Int. J. Syst. Evol. Microbiol.">
        <title>Complete genome sequence of Corynebacterium casei LMG S-19264T (=DSM 44701T), isolated from a smear-ripened cheese.</title>
        <authorList>
            <consortium name="US DOE Joint Genome Institute (JGI-PGF)"/>
            <person name="Walter F."/>
            <person name="Albersmeier A."/>
            <person name="Kalinowski J."/>
            <person name="Ruckert C."/>
        </authorList>
    </citation>
    <scope>NUCLEOTIDE SEQUENCE</scope>
    <source>
        <strain evidence="8">CGMCC 1.15085</strain>
    </source>
</reference>
<evidence type="ECO:0000313" key="9">
    <source>
        <dbReference type="Proteomes" id="UP000636793"/>
    </source>
</evidence>
<dbReference type="EMBL" id="BMHI01000001">
    <property type="protein sequence ID" value="GGB18648.1"/>
    <property type="molecule type" value="Genomic_DNA"/>
</dbReference>
<evidence type="ECO:0000313" key="8">
    <source>
        <dbReference type="EMBL" id="GGB18648.1"/>
    </source>
</evidence>
<evidence type="ECO:0000256" key="6">
    <source>
        <dbReference type="RuleBase" id="RU363032"/>
    </source>
</evidence>
<evidence type="ECO:0000256" key="4">
    <source>
        <dbReference type="ARBA" id="ARBA00022989"/>
    </source>
</evidence>
<keyword evidence="3 6" id="KW-0812">Transmembrane</keyword>
<evidence type="ECO:0000259" key="7">
    <source>
        <dbReference type="PROSITE" id="PS50928"/>
    </source>
</evidence>
<dbReference type="PANTHER" id="PTHR30177">
    <property type="entry name" value="GLYCINE BETAINE/L-PROLINE TRANSPORT SYSTEM PERMEASE PROTEIN PROW"/>
    <property type="match status" value="1"/>
</dbReference>
<accession>A0A916SVN2</accession>
<dbReference type="GO" id="GO:0055085">
    <property type="term" value="P:transmembrane transport"/>
    <property type="evidence" value="ECO:0007669"/>
    <property type="project" value="InterPro"/>
</dbReference>
<keyword evidence="4 6" id="KW-1133">Transmembrane helix</keyword>
<dbReference type="InterPro" id="IPR000515">
    <property type="entry name" value="MetI-like"/>
</dbReference>
<protein>
    <submittedName>
        <fullName evidence="8">Permease</fullName>
    </submittedName>
</protein>
<dbReference type="GO" id="GO:0005886">
    <property type="term" value="C:plasma membrane"/>
    <property type="evidence" value="ECO:0007669"/>
    <property type="project" value="UniProtKB-SubCell"/>
</dbReference>
<feature type="transmembrane region" description="Helical" evidence="6">
    <location>
        <begin position="31"/>
        <end position="52"/>
    </location>
</feature>
<evidence type="ECO:0000256" key="1">
    <source>
        <dbReference type="ARBA" id="ARBA00004141"/>
    </source>
</evidence>
<dbReference type="GO" id="GO:0031460">
    <property type="term" value="P:glycine betaine transport"/>
    <property type="evidence" value="ECO:0007669"/>
    <property type="project" value="TreeGrafter"/>
</dbReference>
<dbReference type="RefSeq" id="WP_229749405.1">
    <property type="nucleotide sequence ID" value="NZ_BMHI01000001.1"/>
</dbReference>
<dbReference type="PANTHER" id="PTHR30177:SF4">
    <property type="entry name" value="OSMOPROTECTANT IMPORT PERMEASE PROTEIN OSMW"/>
    <property type="match status" value="1"/>
</dbReference>
<keyword evidence="5 6" id="KW-0472">Membrane</keyword>
<feature type="transmembrane region" description="Helical" evidence="6">
    <location>
        <begin position="107"/>
        <end position="134"/>
    </location>
</feature>
<reference evidence="8" key="2">
    <citation type="submission" date="2020-09" db="EMBL/GenBank/DDBJ databases">
        <authorList>
            <person name="Sun Q."/>
            <person name="Zhou Y."/>
        </authorList>
    </citation>
    <scope>NUCLEOTIDE SEQUENCE</scope>
    <source>
        <strain evidence="8">CGMCC 1.15085</strain>
    </source>
</reference>
<organism evidence="8 9">
    <name type="scientific">Flexivirga endophytica</name>
    <dbReference type="NCBI Taxonomy" id="1849103"/>
    <lineage>
        <taxon>Bacteria</taxon>
        <taxon>Bacillati</taxon>
        <taxon>Actinomycetota</taxon>
        <taxon>Actinomycetes</taxon>
        <taxon>Micrococcales</taxon>
        <taxon>Dermacoccaceae</taxon>
        <taxon>Flexivirga</taxon>
    </lineage>
</organism>
<dbReference type="Proteomes" id="UP000636793">
    <property type="component" value="Unassembled WGS sequence"/>
</dbReference>
<comment type="subcellular location">
    <subcellularLocation>
        <location evidence="6">Cell membrane</location>
        <topology evidence="6">Multi-pass membrane protein</topology>
    </subcellularLocation>
    <subcellularLocation>
        <location evidence="1">Membrane</location>
        <topology evidence="1">Multi-pass membrane protein</topology>
    </subcellularLocation>
</comment>
<proteinExistence type="inferred from homology"/>
<feature type="transmembrane region" description="Helical" evidence="6">
    <location>
        <begin position="205"/>
        <end position="228"/>
    </location>
</feature>
<sequence length="270" mass="28598">MTIDTGTPDIETREVEAADGRSKRGRMSRGMAIELFAIPILVVVGFLLYVWWRQTATLDSIESSSLAWADVRLQLWQHVKLTIVASLIVVAIAVPLGILLTRPGVKVLAPVVVGVANAGQAAPSIGLIVLLFMWLSSWSGFWVAIAALTLYGVLPVLRNTITGLQGVDPTLMEAGRGVGMSNTAVLFRVELPLALPVIMAGIRTALVLVVGTAALATFVNAGGLGGVITAGITLYRYPVMVAGAVLIALLALLVEWFGRVLELLVRPKGI</sequence>
<comment type="similarity">
    <text evidence="6">Belongs to the binding-protein-dependent transport system permease family.</text>
</comment>
<gene>
    <name evidence="8" type="ORF">GCM10011492_05630</name>
</gene>
<dbReference type="Gene3D" id="1.10.3720.10">
    <property type="entry name" value="MetI-like"/>
    <property type="match status" value="1"/>
</dbReference>
<dbReference type="SUPFAM" id="SSF161098">
    <property type="entry name" value="MetI-like"/>
    <property type="match status" value="1"/>
</dbReference>
<name>A0A916SVN2_9MICO</name>
<dbReference type="AlphaFoldDB" id="A0A916SVN2"/>
<evidence type="ECO:0000256" key="3">
    <source>
        <dbReference type="ARBA" id="ARBA00022692"/>
    </source>
</evidence>
<evidence type="ECO:0000256" key="2">
    <source>
        <dbReference type="ARBA" id="ARBA00022448"/>
    </source>
</evidence>
<keyword evidence="2 6" id="KW-0813">Transport</keyword>
<dbReference type="InterPro" id="IPR051204">
    <property type="entry name" value="ABC_transp_perm/SBD"/>
</dbReference>